<gene>
    <name evidence="2" type="ORF">MES5069_770035</name>
</gene>
<evidence type="ECO:0000313" key="3">
    <source>
        <dbReference type="Proteomes" id="UP001153050"/>
    </source>
</evidence>
<accession>A0ABN8KL03</accession>
<keyword evidence="1" id="KW-0812">Transmembrane</keyword>
<keyword evidence="1" id="KW-1133">Transmembrane helix</keyword>
<name>A0ABN8KL03_9HYPH</name>
<feature type="transmembrane region" description="Helical" evidence="1">
    <location>
        <begin position="72"/>
        <end position="95"/>
    </location>
</feature>
<keyword evidence="1" id="KW-0472">Membrane</keyword>
<organism evidence="2 3">
    <name type="scientific">Mesorhizobium escarrei</name>
    <dbReference type="NCBI Taxonomy" id="666018"/>
    <lineage>
        <taxon>Bacteria</taxon>
        <taxon>Pseudomonadati</taxon>
        <taxon>Pseudomonadota</taxon>
        <taxon>Alphaproteobacteria</taxon>
        <taxon>Hyphomicrobiales</taxon>
        <taxon>Phyllobacteriaceae</taxon>
        <taxon>Mesorhizobium</taxon>
    </lineage>
</organism>
<sequence length="184" mass="20757">MRVLRAVSKAIEDYVLGPPAQRKTRAADRRVRLGHVLPLGNRPAARITREILMSIDDLKYGLPQIRSRPIRLALGILFAPALLMNDAVIFALRIASMKKRAIVSAPASKVLALIKFLVPKKAFDRIFAQAVEDFREEYYLELAEGRVWRARWLHVGLYLTLLSTTALWLGTSAAKKAVNLWKIT</sequence>
<feature type="transmembrane region" description="Helical" evidence="1">
    <location>
        <begin position="152"/>
        <end position="171"/>
    </location>
</feature>
<proteinExistence type="predicted"/>
<protein>
    <submittedName>
        <fullName evidence="2">Uncharacterized protein</fullName>
    </submittedName>
</protein>
<dbReference type="EMBL" id="CAKXZT010000176">
    <property type="protein sequence ID" value="CAH2409191.1"/>
    <property type="molecule type" value="Genomic_DNA"/>
</dbReference>
<evidence type="ECO:0000256" key="1">
    <source>
        <dbReference type="SAM" id="Phobius"/>
    </source>
</evidence>
<keyword evidence="3" id="KW-1185">Reference proteome</keyword>
<reference evidence="2 3" key="1">
    <citation type="submission" date="2022-03" db="EMBL/GenBank/DDBJ databases">
        <authorList>
            <person name="Brunel B."/>
        </authorList>
    </citation>
    <scope>NUCLEOTIDE SEQUENCE [LARGE SCALE GENOMIC DNA]</scope>
    <source>
        <strain evidence="2">STM5069sample</strain>
    </source>
</reference>
<dbReference type="Proteomes" id="UP001153050">
    <property type="component" value="Unassembled WGS sequence"/>
</dbReference>
<evidence type="ECO:0000313" key="2">
    <source>
        <dbReference type="EMBL" id="CAH2409191.1"/>
    </source>
</evidence>
<comment type="caution">
    <text evidence="2">The sequence shown here is derived from an EMBL/GenBank/DDBJ whole genome shotgun (WGS) entry which is preliminary data.</text>
</comment>